<feature type="non-terminal residue" evidence="2">
    <location>
        <position position="58"/>
    </location>
</feature>
<name>A0A381XH47_9ZZZZ</name>
<evidence type="ECO:0000256" key="1">
    <source>
        <dbReference type="SAM" id="MobiDB-lite"/>
    </source>
</evidence>
<accession>A0A381XH47</accession>
<proteinExistence type="predicted"/>
<organism evidence="2">
    <name type="scientific">marine metagenome</name>
    <dbReference type="NCBI Taxonomy" id="408172"/>
    <lineage>
        <taxon>unclassified sequences</taxon>
        <taxon>metagenomes</taxon>
        <taxon>ecological metagenomes</taxon>
    </lineage>
</organism>
<gene>
    <name evidence="2" type="ORF">METZ01_LOCUS116920</name>
</gene>
<feature type="region of interest" description="Disordered" evidence="1">
    <location>
        <begin position="29"/>
        <end position="58"/>
    </location>
</feature>
<dbReference type="AlphaFoldDB" id="A0A381XH47"/>
<sequence>VAYHAAVAPIPVIPIGADLTCATAAAATSASPTVTPRGCRLSSGTGLARRGSTPSAAD</sequence>
<dbReference type="EMBL" id="UINC01015167">
    <property type="protein sequence ID" value="SVA64066.1"/>
    <property type="molecule type" value="Genomic_DNA"/>
</dbReference>
<evidence type="ECO:0000313" key="2">
    <source>
        <dbReference type="EMBL" id="SVA64066.1"/>
    </source>
</evidence>
<feature type="non-terminal residue" evidence="2">
    <location>
        <position position="1"/>
    </location>
</feature>
<reference evidence="2" key="1">
    <citation type="submission" date="2018-05" db="EMBL/GenBank/DDBJ databases">
        <authorList>
            <person name="Lanie J.A."/>
            <person name="Ng W.-L."/>
            <person name="Kazmierczak K.M."/>
            <person name="Andrzejewski T.M."/>
            <person name="Davidsen T.M."/>
            <person name="Wayne K.J."/>
            <person name="Tettelin H."/>
            <person name="Glass J.I."/>
            <person name="Rusch D."/>
            <person name="Podicherti R."/>
            <person name="Tsui H.-C.T."/>
            <person name="Winkler M.E."/>
        </authorList>
    </citation>
    <scope>NUCLEOTIDE SEQUENCE</scope>
</reference>
<protein>
    <submittedName>
        <fullName evidence="2">Uncharacterized protein</fullName>
    </submittedName>
</protein>